<sequence length="512" mass="52226">MHITGRSAAVTAVIGGLGLAGAFPPWSAPWVAPIALAVFFLALGNRRMRDGAVLGLVFGLSFFGPTLWWLSQSIAPAAWAALVAVQAGWLALAGAGSALVRTLPGWPLWTAAVWTSVEGARSSLPWGGLPWGRLGYTAVDTPWAGVLAIVGVSGTGTAVALAGAVIACVVERASVRDPAPAPAAPALVACSIGGVLLLAIGARSPGLGGGNGAGLAGQTATVSIVQASVPGDGTDVASHHREVTRTLLLETRQMLEEAGPAAPAPDVVVWPENATAVDPATDGVARTALLAAAEVSGAPVLAGSIVDGPSSSTALNQAIVWSTSGPQGRYTKQHLVPFGEYVPVRPLAERLSARVSSIARDMLPGTAASPLRVGDLLVASALCFDVAYDDVLRTQVGRGAGLAVVQTSNAMFLGTAQQEQQWMVTRARAVELGRSVVVSSMNGISGAIAPDGTVIARLPDTVAGSTVVEVEVRTEVTPAVRLGWWPARTAYVVGAVGVLLALARRIRTTRRP</sequence>
<accession>A0A4Q2RPF4</accession>
<evidence type="ECO:0000256" key="2">
    <source>
        <dbReference type="ARBA" id="ARBA00022475"/>
    </source>
</evidence>
<dbReference type="PANTHER" id="PTHR38686">
    <property type="entry name" value="APOLIPOPROTEIN N-ACYLTRANSFERASE"/>
    <property type="match status" value="1"/>
</dbReference>
<organism evidence="10 11">
    <name type="scientific">Nocardioides glacieisoli</name>
    <dbReference type="NCBI Taxonomy" id="1168730"/>
    <lineage>
        <taxon>Bacteria</taxon>
        <taxon>Bacillati</taxon>
        <taxon>Actinomycetota</taxon>
        <taxon>Actinomycetes</taxon>
        <taxon>Propionibacteriales</taxon>
        <taxon>Nocardioidaceae</taxon>
        <taxon>Nocardioides</taxon>
    </lineage>
</organism>
<reference evidence="10 11" key="1">
    <citation type="submission" date="2019-01" db="EMBL/GenBank/DDBJ databases">
        <title>Novel species of Nocardioides.</title>
        <authorList>
            <person name="Liu Q."/>
            <person name="Xin Y.-H."/>
        </authorList>
    </citation>
    <scope>NUCLEOTIDE SEQUENCE [LARGE SCALE GENOMIC DNA]</scope>
    <source>
        <strain evidence="10 11">HLT3-15</strain>
    </source>
</reference>
<protein>
    <recommendedName>
        <fullName evidence="8">Apolipoprotein N-acyltransferase</fullName>
        <shortName evidence="8">ALP N-acyltransferase</shortName>
        <ecNumber evidence="8">2.3.1.269</ecNumber>
    </recommendedName>
</protein>
<dbReference type="RefSeq" id="WP_129478492.1">
    <property type="nucleotide sequence ID" value="NZ_SDWS01000009.1"/>
</dbReference>
<keyword evidence="2 8" id="KW-1003">Cell membrane</keyword>
<keyword evidence="10" id="KW-0449">Lipoprotein</keyword>
<dbReference type="GO" id="GO:0016410">
    <property type="term" value="F:N-acyltransferase activity"/>
    <property type="evidence" value="ECO:0007669"/>
    <property type="project" value="UniProtKB-UniRule"/>
</dbReference>
<evidence type="ECO:0000313" key="10">
    <source>
        <dbReference type="EMBL" id="RYB89073.1"/>
    </source>
</evidence>
<dbReference type="Proteomes" id="UP000291838">
    <property type="component" value="Unassembled WGS sequence"/>
</dbReference>
<dbReference type="Gene3D" id="3.60.110.10">
    <property type="entry name" value="Carbon-nitrogen hydrolase"/>
    <property type="match status" value="1"/>
</dbReference>
<dbReference type="AlphaFoldDB" id="A0A4Q2RPF4"/>
<feature type="transmembrane region" description="Helical" evidence="8">
    <location>
        <begin position="51"/>
        <end position="71"/>
    </location>
</feature>
<name>A0A4Q2RPF4_9ACTN</name>
<evidence type="ECO:0000256" key="5">
    <source>
        <dbReference type="ARBA" id="ARBA00022989"/>
    </source>
</evidence>
<dbReference type="Pfam" id="PF00795">
    <property type="entry name" value="CN_hydrolase"/>
    <property type="match status" value="1"/>
</dbReference>
<evidence type="ECO:0000256" key="3">
    <source>
        <dbReference type="ARBA" id="ARBA00022679"/>
    </source>
</evidence>
<keyword evidence="4 8" id="KW-0812">Transmembrane</keyword>
<keyword evidence="5 8" id="KW-1133">Transmembrane helix</keyword>
<evidence type="ECO:0000259" key="9">
    <source>
        <dbReference type="PROSITE" id="PS50263"/>
    </source>
</evidence>
<comment type="caution">
    <text evidence="10">The sequence shown here is derived from an EMBL/GenBank/DDBJ whole genome shotgun (WGS) entry which is preliminary data.</text>
</comment>
<gene>
    <name evidence="8 10" type="primary">lnt</name>
    <name evidence="10" type="ORF">EUA06_18415</name>
</gene>
<feature type="transmembrane region" description="Helical" evidence="8">
    <location>
        <begin position="482"/>
        <end position="503"/>
    </location>
</feature>
<dbReference type="PANTHER" id="PTHR38686:SF1">
    <property type="entry name" value="APOLIPOPROTEIN N-ACYLTRANSFERASE"/>
    <property type="match status" value="1"/>
</dbReference>
<dbReference type="SUPFAM" id="SSF56317">
    <property type="entry name" value="Carbon-nitrogen hydrolase"/>
    <property type="match status" value="1"/>
</dbReference>
<dbReference type="CDD" id="cd07571">
    <property type="entry name" value="ALP_N-acyl_transferase"/>
    <property type="match status" value="1"/>
</dbReference>
<dbReference type="InterPro" id="IPR036526">
    <property type="entry name" value="C-N_Hydrolase_sf"/>
</dbReference>
<dbReference type="EC" id="2.3.1.269" evidence="8"/>
<keyword evidence="7 8" id="KW-0012">Acyltransferase</keyword>
<dbReference type="NCBIfam" id="TIGR00546">
    <property type="entry name" value="lnt"/>
    <property type="match status" value="1"/>
</dbReference>
<feature type="transmembrane region" description="Helical" evidence="8">
    <location>
        <begin position="144"/>
        <end position="170"/>
    </location>
</feature>
<comment type="function">
    <text evidence="8">Catalyzes the phospholipid dependent N-acylation of the N-terminal cysteine of apolipoprotein, the last step in lipoprotein maturation.</text>
</comment>
<comment type="similarity">
    <text evidence="8">Belongs to the CN hydrolase family. Apolipoprotein N-acyltransferase subfamily.</text>
</comment>
<dbReference type="OrthoDB" id="9804277at2"/>
<dbReference type="InterPro" id="IPR004563">
    <property type="entry name" value="Apolipo_AcylTrfase"/>
</dbReference>
<comment type="catalytic activity">
    <reaction evidence="8">
        <text>N-terminal S-1,2-diacyl-sn-glyceryl-L-cysteinyl-[lipoprotein] + a glycerophospholipid = N-acyl-S-1,2-diacyl-sn-glyceryl-L-cysteinyl-[lipoprotein] + a 2-acyl-sn-glycero-3-phospholipid + H(+)</text>
        <dbReference type="Rhea" id="RHEA:48228"/>
        <dbReference type="Rhea" id="RHEA-COMP:14681"/>
        <dbReference type="Rhea" id="RHEA-COMP:14684"/>
        <dbReference type="ChEBI" id="CHEBI:15378"/>
        <dbReference type="ChEBI" id="CHEBI:136912"/>
        <dbReference type="ChEBI" id="CHEBI:140656"/>
        <dbReference type="ChEBI" id="CHEBI:140657"/>
        <dbReference type="ChEBI" id="CHEBI:140660"/>
        <dbReference type="EC" id="2.3.1.269"/>
    </reaction>
</comment>
<keyword evidence="6 8" id="KW-0472">Membrane</keyword>
<evidence type="ECO:0000256" key="4">
    <source>
        <dbReference type="ARBA" id="ARBA00022692"/>
    </source>
</evidence>
<evidence type="ECO:0000256" key="8">
    <source>
        <dbReference type="HAMAP-Rule" id="MF_01148"/>
    </source>
</evidence>
<evidence type="ECO:0000256" key="7">
    <source>
        <dbReference type="ARBA" id="ARBA00023315"/>
    </source>
</evidence>
<feature type="domain" description="CN hydrolase" evidence="9">
    <location>
        <begin position="220"/>
        <end position="474"/>
    </location>
</feature>
<feature type="transmembrane region" description="Helical" evidence="8">
    <location>
        <begin position="182"/>
        <end position="202"/>
    </location>
</feature>
<dbReference type="HAMAP" id="MF_01148">
    <property type="entry name" value="Lnt"/>
    <property type="match status" value="1"/>
</dbReference>
<evidence type="ECO:0000313" key="11">
    <source>
        <dbReference type="Proteomes" id="UP000291838"/>
    </source>
</evidence>
<comment type="pathway">
    <text evidence="8">Protein modification; lipoprotein biosynthesis (N-acyl transfer).</text>
</comment>
<dbReference type="UniPathway" id="UPA00666"/>
<dbReference type="InterPro" id="IPR045378">
    <property type="entry name" value="LNT_N"/>
</dbReference>
<proteinExistence type="inferred from homology"/>
<dbReference type="Pfam" id="PF20154">
    <property type="entry name" value="LNT_N"/>
    <property type="match status" value="1"/>
</dbReference>
<dbReference type="GO" id="GO:0042158">
    <property type="term" value="P:lipoprotein biosynthetic process"/>
    <property type="evidence" value="ECO:0007669"/>
    <property type="project" value="UniProtKB-UniRule"/>
</dbReference>
<keyword evidence="11" id="KW-1185">Reference proteome</keyword>
<dbReference type="PROSITE" id="PS50263">
    <property type="entry name" value="CN_HYDROLASE"/>
    <property type="match status" value="1"/>
</dbReference>
<evidence type="ECO:0000256" key="1">
    <source>
        <dbReference type="ARBA" id="ARBA00004651"/>
    </source>
</evidence>
<dbReference type="GO" id="GO:0005886">
    <property type="term" value="C:plasma membrane"/>
    <property type="evidence" value="ECO:0007669"/>
    <property type="project" value="UniProtKB-SubCell"/>
</dbReference>
<dbReference type="EMBL" id="SDWS01000009">
    <property type="protein sequence ID" value="RYB89073.1"/>
    <property type="molecule type" value="Genomic_DNA"/>
</dbReference>
<feature type="transmembrane region" description="Helical" evidence="8">
    <location>
        <begin position="26"/>
        <end position="44"/>
    </location>
</feature>
<dbReference type="InterPro" id="IPR003010">
    <property type="entry name" value="C-N_Hydrolase"/>
</dbReference>
<keyword evidence="3 8" id="KW-0808">Transferase</keyword>
<evidence type="ECO:0000256" key="6">
    <source>
        <dbReference type="ARBA" id="ARBA00023136"/>
    </source>
</evidence>
<comment type="subcellular location">
    <subcellularLocation>
        <location evidence="1 8">Cell membrane</location>
        <topology evidence="1 8">Multi-pass membrane protein</topology>
    </subcellularLocation>
</comment>
<feature type="transmembrane region" description="Helical" evidence="8">
    <location>
        <begin position="77"/>
        <end position="99"/>
    </location>
</feature>